<evidence type="ECO:0000313" key="1">
    <source>
        <dbReference type="EMBL" id="KAK9742869.1"/>
    </source>
</evidence>
<dbReference type="PANTHER" id="PTHR37807">
    <property type="entry name" value="OS07G0160300 PROTEIN"/>
    <property type="match status" value="1"/>
</dbReference>
<sequence length="196" mass="21217">MEKQKAEAVIIAMKGHPGSGKTTLATAIATAVRCPLLDKDDIRDATLSLSSTTSASILNQFSYDALWRMASTQLRLGLSVVIDSPLSRRGHLDEVLRVAAATRHKVVIVECRPSDEAEWRRRVEGRVGEGESGGGWHKPGTWGDMEMLMEEYGGCTEYEVGEVPKLVVDTTLHGGVHALLSSVLAFIHAHSSAHDS</sequence>
<dbReference type="Pfam" id="PF13671">
    <property type="entry name" value="AAA_33"/>
    <property type="match status" value="1"/>
</dbReference>
<dbReference type="Gene3D" id="3.40.50.300">
    <property type="entry name" value="P-loop containing nucleotide triphosphate hydrolases"/>
    <property type="match status" value="1"/>
</dbReference>
<accession>A0AAW1M1L8</accession>
<dbReference type="InterPro" id="IPR027417">
    <property type="entry name" value="P-loop_NTPase"/>
</dbReference>
<reference evidence="1" key="1">
    <citation type="submission" date="2024-03" db="EMBL/GenBank/DDBJ databases">
        <title>WGS assembly of Saponaria officinalis var. Norfolk2.</title>
        <authorList>
            <person name="Jenkins J."/>
            <person name="Shu S."/>
            <person name="Grimwood J."/>
            <person name="Barry K."/>
            <person name="Goodstein D."/>
            <person name="Schmutz J."/>
            <person name="Leebens-Mack J."/>
            <person name="Osbourn A."/>
        </authorList>
    </citation>
    <scope>NUCLEOTIDE SEQUENCE [LARGE SCALE GENOMIC DNA]</scope>
    <source>
        <strain evidence="1">JIC</strain>
    </source>
</reference>
<comment type="caution">
    <text evidence="1">The sequence shown here is derived from an EMBL/GenBank/DDBJ whole genome shotgun (WGS) entry which is preliminary data.</text>
</comment>
<protein>
    <submittedName>
        <fullName evidence="1">Uncharacterized protein</fullName>
    </submittedName>
</protein>
<organism evidence="1 2">
    <name type="scientific">Saponaria officinalis</name>
    <name type="common">Common soapwort</name>
    <name type="synonym">Lychnis saponaria</name>
    <dbReference type="NCBI Taxonomy" id="3572"/>
    <lineage>
        <taxon>Eukaryota</taxon>
        <taxon>Viridiplantae</taxon>
        <taxon>Streptophyta</taxon>
        <taxon>Embryophyta</taxon>
        <taxon>Tracheophyta</taxon>
        <taxon>Spermatophyta</taxon>
        <taxon>Magnoliopsida</taxon>
        <taxon>eudicotyledons</taxon>
        <taxon>Gunneridae</taxon>
        <taxon>Pentapetalae</taxon>
        <taxon>Caryophyllales</taxon>
        <taxon>Caryophyllaceae</taxon>
        <taxon>Caryophylleae</taxon>
        <taxon>Saponaria</taxon>
    </lineage>
</organism>
<dbReference type="EMBL" id="JBDFQZ010000003">
    <property type="protein sequence ID" value="KAK9742869.1"/>
    <property type="molecule type" value="Genomic_DNA"/>
</dbReference>
<gene>
    <name evidence="1" type="ORF">RND81_03G202000</name>
</gene>
<dbReference type="Proteomes" id="UP001443914">
    <property type="component" value="Unassembled WGS sequence"/>
</dbReference>
<keyword evidence="2" id="KW-1185">Reference proteome</keyword>
<proteinExistence type="predicted"/>
<dbReference type="AlphaFoldDB" id="A0AAW1M1L8"/>
<dbReference type="SUPFAM" id="SSF52540">
    <property type="entry name" value="P-loop containing nucleoside triphosphate hydrolases"/>
    <property type="match status" value="1"/>
</dbReference>
<dbReference type="PANTHER" id="PTHR37807:SF3">
    <property type="entry name" value="OS07G0160300 PROTEIN"/>
    <property type="match status" value="1"/>
</dbReference>
<name>A0AAW1M1L8_SAPOF</name>
<evidence type="ECO:0000313" key="2">
    <source>
        <dbReference type="Proteomes" id="UP001443914"/>
    </source>
</evidence>